<evidence type="ECO:0000313" key="3">
    <source>
        <dbReference type="Proteomes" id="UP000054988"/>
    </source>
</evidence>
<sequence>MVPPAKDADGYAIPGTPPSACRGCAKKPGLSQTTSSSSIQPWTATQSCRQKRMASIASASTVSDTESDKKSSSVPMSGPLNCVLNPPPSQGSSIGGASIVKRTSGRDLQAQIEKLFQNAPDQLQELVKSFDHTYLKLIAPTSARHLEYNKTLFLMFFTVLYKSEEKATKLLEPDAECPPLSEMVAFVWFSATLGRSGIKPGTLGWSLSTTKVFVSWIFQIHAQFLAKEVTPSFRKQMIYAVESWGKEDYTELLAAILTPKVKLSSNYLRLEMTTLCGMFFNHSVHLSTIVENKYYISQGRYLMWQDLEFVIYGFTQGFRLDIQVFITFRHVKLNDGNEHRYIWTSMRTLGKQKMHLDTTLGLIALGIADSVFTEDMLRLFKGDPSDITFPHILTDGPMTCLAFSRHLEKFSKVLKWQRFLFSRIPSMHLRYLIGHHANSVHAKDMYQVPDCPIDLSAMKHDEVSITSISDLHSSVAWQRTKDKSFKATADLEDLKHNPLLQNAIEKWLAKEKAVKDKYGFYSDEASDESLDHFEIAEAKDAYTYVLQCYLSIVTTESRKLFDVTNPSSGDRGIVRSSSMSTTPGAGKQAMPPGRSSSIMSMTSDHPSSSLLPCSLSLMSTSLDHLRLLMRSLFLMSMTSDMPQPPTVETNDEDPDLWIDFPSTQPTVASSLPPPSSNVSVPVPVNQVRDLTIGDAFEALNYGHPFIPLIDTSTNPCLAIVEKWFAGVAADNLWKQEICLYCFTNSKLDADTQNKDHQDHWAQHHLSCELKSHTDIFPAEHCPVCLSIIPILDPEDNNEQNNSVIGSQSDEEKAYTNKLKIQNKKEPWSWLQCFIHFYSFNMLMEHLLAHWNYNGIKYNLPVKEFILHLHHKHGYVLVQCNQNHIHDSSCCQGLPEKFEYHGDALAKNEHGGMLLPDTTLVEYCKPSQKRSTWDKIAKEFSCRTDGESSAASSGDESSVAMSSDESSALASGDDLCSIPPSGDESSIPASRSVSTAPSNLEDDKDTARLC</sequence>
<feature type="region of interest" description="Disordered" evidence="1">
    <location>
        <begin position="1"/>
        <end position="97"/>
    </location>
</feature>
<name>A0A0W0FIP8_MONRR</name>
<feature type="compositionally biased region" description="Low complexity" evidence="1">
    <location>
        <begin position="946"/>
        <end position="967"/>
    </location>
</feature>
<feature type="compositionally biased region" description="Polar residues" evidence="1">
    <location>
        <begin position="594"/>
        <end position="605"/>
    </location>
</feature>
<protein>
    <submittedName>
        <fullName evidence="2">Uncharacterized protein</fullName>
    </submittedName>
</protein>
<feature type="region of interest" description="Disordered" evidence="1">
    <location>
        <begin position="571"/>
        <end position="605"/>
    </location>
</feature>
<dbReference type="EMBL" id="LATX01001920">
    <property type="protein sequence ID" value="KTB36198.1"/>
    <property type="molecule type" value="Genomic_DNA"/>
</dbReference>
<reference evidence="2 3" key="1">
    <citation type="submission" date="2015-12" db="EMBL/GenBank/DDBJ databases">
        <title>Draft genome sequence of Moniliophthora roreri, the causal agent of frosty pod rot of cacao.</title>
        <authorList>
            <person name="Aime M.C."/>
            <person name="Diaz-Valderrama J.R."/>
            <person name="Kijpornyongpan T."/>
            <person name="Phillips-Mora W."/>
        </authorList>
    </citation>
    <scope>NUCLEOTIDE SEQUENCE [LARGE SCALE GENOMIC DNA]</scope>
    <source>
        <strain evidence="2 3">MCA 2952</strain>
    </source>
</reference>
<dbReference type="AlphaFoldDB" id="A0A0W0FIP8"/>
<feature type="compositionally biased region" description="Polar residues" evidence="1">
    <location>
        <begin position="30"/>
        <end position="48"/>
    </location>
</feature>
<comment type="caution">
    <text evidence="2">The sequence shown here is derived from an EMBL/GenBank/DDBJ whole genome shotgun (WGS) entry which is preliminary data.</text>
</comment>
<evidence type="ECO:0000256" key="1">
    <source>
        <dbReference type="SAM" id="MobiDB-lite"/>
    </source>
</evidence>
<organism evidence="2 3">
    <name type="scientific">Moniliophthora roreri</name>
    <name type="common">Frosty pod rot fungus</name>
    <name type="synonym">Monilia roreri</name>
    <dbReference type="NCBI Taxonomy" id="221103"/>
    <lineage>
        <taxon>Eukaryota</taxon>
        <taxon>Fungi</taxon>
        <taxon>Dikarya</taxon>
        <taxon>Basidiomycota</taxon>
        <taxon>Agaricomycotina</taxon>
        <taxon>Agaricomycetes</taxon>
        <taxon>Agaricomycetidae</taxon>
        <taxon>Agaricales</taxon>
        <taxon>Marasmiineae</taxon>
        <taxon>Marasmiaceae</taxon>
        <taxon>Moniliophthora</taxon>
    </lineage>
</organism>
<feature type="region of interest" description="Disordered" evidence="1">
    <location>
        <begin position="944"/>
        <end position="1009"/>
    </location>
</feature>
<evidence type="ECO:0000313" key="2">
    <source>
        <dbReference type="EMBL" id="KTB36198.1"/>
    </source>
</evidence>
<proteinExistence type="predicted"/>
<accession>A0A0W0FIP8</accession>
<gene>
    <name evidence="2" type="ORF">WG66_11222</name>
</gene>
<dbReference type="Proteomes" id="UP000054988">
    <property type="component" value="Unassembled WGS sequence"/>
</dbReference>
<feature type="compositionally biased region" description="Polar residues" evidence="1">
    <location>
        <begin position="982"/>
        <end position="997"/>
    </location>
</feature>